<evidence type="ECO:0000256" key="1">
    <source>
        <dbReference type="SAM" id="Phobius"/>
    </source>
</evidence>
<feature type="transmembrane region" description="Helical" evidence="1">
    <location>
        <begin position="28"/>
        <end position="48"/>
    </location>
</feature>
<feature type="transmembrane region" description="Helical" evidence="1">
    <location>
        <begin position="224"/>
        <end position="244"/>
    </location>
</feature>
<keyword evidence="3" id="KW-1185">Reference proteome</keyword>
<accession>A0A2J6QG77</accession>
<reference evidence="2 3" key="1">
    <citation type="submission" date="2016-05" db="EMBL/GenBank/DDBJ databases">
        <title>A degradative enzymes factory behind the ericoid mycorrhizal symbiosis.</title>
        <authorList>
            <consortium name="DOE Joint Genome Institute"/>
            <person name="Martino E."/>
            <person name="Morin E."/>
            <person name="Grelet G."/>
            <person name="Kuo A."/>
            <person name="Kohler A."/>
            <person name="Daghino S."/>
            <person name="Barry K."/>
            <person name="Choi C."/>
            <person name="Cichocki N."/>
            <person name="Clum A."/>
            <person name="Copeland A."/>
            <person name="Hainaut M."/>
            <person name="Haridas S."/>
            <person name="Labutti K."/>
            <person name="Lindquist E."/>
            <person name="Lipzen A."/>
            <person name="Khouja H.-R."/>
            <person name="Murat C."/>
            <person name="Ohm R."/>
            <person name="Olson A."/>
            <person name="Spatafora J."/>
            <person name="Veneault-Fourrey C."/>
            <person name="Henrissat B."/>
            <person name="Grigoriev I."/>
            <person name="Martin F."/>
            <person name="Perotto S."/>
        </authorList>
    </citation>
    <scope>NUCLEOTIDE SEQUENCE [LARGE SCALE GENOMIC DNA]</scope>
    <source>
        <strain evidence="2 3">UAMH 7357</strain>
    </source>
</reference>
<dbReference type="EMBL" id="KZ613470">
    <property type="protein sequence ID" value="PMD25277.1"/>
    <property type="molecule type" value="Genomic_DNA"/>
</dbReference>
<keyword evidence="1" id="KW-1133">Transmembrane helix</keyword>
<evidence type="ECO:0000313" key="2">
    <source>
        <dbReference type="EMBL" id="PMD25277.1"/>
    </source>
</evidence>
<dbReference type="OrthoDB" id="3486244at2759"/>
<dbReference type="Proteomes" id="UP000235672">
    <property type="component" value="Unassembled WGS sequence"/>
</dbReference>
<organism evidence="2 3">
    <name type="scientific">Hyaloscypha hepaticicola</name>
    <dbReference type="NCBI Taxonomy" id="2082293"/>
    <lineage>
        <taxon>Eukaryota</taxon>
        <taxon>Fungi</taxon>
        <taxon>Dikarya</taxon>
        <taxon>Ascomycota</taxon>
        <taxon>Pezizomycotina</taxon>
        <taxon>Leotiomycetes</taxon>
        <taxon>Helotiales</taxon>
        <taxon>Hyaloscyphaceae</taxon>
        <taxon>Hyaloscypha</taxon>
    </lineage>
</organism>
<proteinExistence type="predicted"/>
<feature type="transmembrane region" description="Helical" evidence="1">
    <location>
        <begin position="137"/>
        <end position="157"/>
    </location>
</feature>
<feature type="non-terminal residue" evidence="2">
    <location>
        <position position="293"/>
    </location>
</feature>
<dbReference type="AlphaFoldDB" id="A0A2J6QG77"/>
<protein>
    <submittedName>
        <fullName evidence="2">Uncharacterized protein</fullName>
    </submittedName>
</protein>
<gene>
    <name evidence="2" type="ORF">NA56DRAFT_642316</name>
</gene>
<name>A0A2J6QG77_9HELO</name>
<keyword evidence="1" id="KW-0472">Membrane</keyword>
<keyword evidence="1" id="KW-0812">Transmembrane</keyword>
<feature type="transmembrane region" description="Helical" evidence="1">
    <location>
        <begin position="264"/>
        <end position="282"/>
    </location>
</feature>
<sequence length="293" mass="32622">MSTAVNAITVFFYVTPDNGQCFNPPEVFLWHISLIVLSCTWSLLFGSLDFRKLLQHLQIPLFEEKQINFTISLTGSLIWNVSMTVLTAHILTTGGVETSAPIGYLFSSWLARPLPGAATLLVSLFDYNAFQDNFREIVFVESIYALPAIWLFGTIAMDSTQFSSQASDYLAQDAQYGSGFSMLRGGAAVDFLAWILLLIVLVILVLLLIGEGMSKTLLGKGGRIIWALLALCVLRFLGGALIWVGSTQLYPTNFCPTQLMITRVTMLWTFVPLVDVLWRGFWGIGQQGRRERD</sequence>
<evidence type="ECO:0000313" key="3">
    <source>
        <dbReference type="Proteomes" id="UP000235672"/>
    </source>
</evidence>
<feature type="transmembrane region" description="Helical" evidence="1">
    <location>
        <begin position="69"/>
        <end position="90"/>
    </location>
</feature>
<feature type="transmembrane region" description="Helical" evidence="1">
    <location>
        <begin position="102"/>
        <end position="125"/>
    </location>
</feature>
<feature type="transmembrane region" description="Helical" evidence="1">
    <location>
        <begin position="191"/>
        <end position="212"/>
    </location>
</feature>